<comment type="subcellular location">
    <subcellularLocation>
        <location evidence="1">Nucleus</location>
    </subcellularLocation>
</comment>
<dbReference type="Pfam" id="PF14559">
    <property type="entry name" value="TPR_19"/>
    <property type="match status" value="1"/>
</dbReference>
<keyword evidence="9" id="KW-1185">Reference proteome</keyword>
<accession>A0A178D8Q9</accession>
<dbReference type="GO" id="GO:0051301">
    <property type="term" value="P:cell division"/>
    <property type="evidence" value="ECO:0007669"/>
    <property type="project" value="TreeGrafter"/>
</dbReference>
<evidence type="ECO:0000256" key="5">
    <source>
        <dbReference type="ARBA" id="ARBA00038210"/>
    </source>
</evidence>
<dbReference type="PROSITE" id="PS50293">
    <property type="entry name" value="TPR_REGION"/>
    <property type="match status" value="1"/>
</dbReference>
<dbReference type="Proteomes" id="UP000185904">
    <property type="component" value="Unassembled WGS sequence"/>
</dbReference>
<dbReference type="EMBL" id="LVCJ01000009">
    <property type="protein sequence ID" value="OAL38539.1"/>
    <property type="molecule type" value="Genomic_DNA"/>
</dbReference>
<dbReference type="AlphaFoldDB" id="A0A178D8Q9"/>
<dbReference type="SUPFAM" id="SSF48452">
    <property type="entry name" value="TPR-like"/>
    <property type="match status" value="2"/>
</dbReference>
<evidence type="ECO:0000313" key="9">
    <source>
        <dbReference type="Proteomes" id="UP000185904"/>
    </source>
</evidence>
<feature type="region of interest" description="Disordered" evidence="7">
    <location>
        <begin position="194"/>
        <end position="234"/>
    </location>
</feature>
<dbReference type="GO" id="GO:0005680">
    <property type="term" value="C:anaphase-promoting complex"/>
    <property type="evidence" value="ECO:0007669"/>
    <property type="project" value="TreeGrafter"/>
</dbReference>
<organism evidence="8 9">
    <name type="scientific">Fonsecaea nubica</name>
    <dbReference type="NCBI Taxonomy" id="856822"/>
    <lineage>
        <taxon>Eukaryota</taxon>
        <taxon>Fungi</taxon>
        <taxon>Dikarya</taxon>
        <taxon>Ascomycota</taxon>
        <taxon>Pezizomycotina</taxon>
        <taxon>Eurotiomycetes</taxon>
        <taxon>Chaetothyriomycetidae</taxon>
        <taxon>Chaetothyriales</taxon>
        <taxon>Herpotrichiellaceae</taxon>
        <taxon>Fonsecaea</taxon>
    </lineage>
</organism>
<feature type="compositionally biased region" description="Low complexity" evidence="7">
    <location>
        <begin position="353"/>
        <end position="364"/>
    </location>
</feature>
<dbReference type="Pfam" id="PF12895">
    <property type="entry name" value="ANAPC3"/>
    <property type="match status" value="1"/>
</dbReference>
<dbReference type="PANTHER" id="PTHR12558:SF13">
    <property type="entry name" value="CELL DIVISION CYCLE PROTEIN 27 HOMOLOG"/>
    <property type="match status" value="1"/>
</dbReference>
<dbReference type="RefSeq" id="XP_022503551.1">
    <property type="nucleotide sequence ID" value="XM_022640494.1"/>
</dbReference>
<evidence type="ECO:0000256" key="1">
    <source>
        <dbReference type="ARBA" id="ARBA00004123"/>
    </source>
</evidence>
<reference evidence="8 9" key="1">
    <citation type="submission" date="2016-03" db="EMBL/GenBank/DDBJ databases">
        <title>The draft genome sequence of Fonsecaea nubica causative agent of cutaneous subcutaneous infection in human host.</title>
        <authorList>
            <person name="Costa F."/>
            <person name="Sybren D.H."/>
            <person name="Raittz R.T."/>
            <person name="Weiss V.A."/>
            <person name="Leao A.C."/>
            <person name="Gomes R."/>
            <person name="De Souza E.M."/>
            <person name="Pedrosa F.O."/>
            <person name="Steffens M.B."/>
            <person name="Bombassaro A."/>
            <person name="Tadra-Sfeir M.Z."/>
            <person name="Moreno L.F."/>
            <person name="Najafzadeh M.J."/>
            <person name="Felipe M.S."/>
            <person name="Teixeira M."/>
            <person name="Sun J."/>
            <person name="Xi L."/>
            <person name="Castro M.A."/>
            <person name="Vicente V.A."/>
        </authorList>
    </citation>
    <scope>NUCLEOTIDE SEQUENCE [LARGE SCALE GENOMIC DNA]</scope>
    <source>
        <strain evidence="8 9">CBS 269.64</strain>
    </source>
</reference>
<evidence type="ECO:0000256" key="7">
    <source>
        <dbReference type="SAM" id="MobiDB-lite"/>
    </source>
</evidence>
<feature type="repeat" description="TPR" evidence="6">
    <location>
        <begin position="758"/>
        <end position="791"/>
    </location>
</feature>
<feature type="compositionally biased region" description="Polar residues" evidence="7">
    <location>
        <begin position="212"/>
        <end position="234"/>
    </location>
</feature>
<feature type="repeat" description="TPR" evidence="6">
    <location>
        <begin position="520"/>
        <end position="553"/>
    </location>
</feature>
<dbReference type="OrthoDB" id="329563at2759"/>
<dbReference type="GO" id="GO:0031145">
    <property type="term" value="P:anaphase-promoting complex-dependent catabolic process"/>
    <property type="evidence" value="ECO:0007669"/>
    <property type="project" value="TreeGrafter"/>
</dbReference>
<feature type="compositionally biased region" description="Polar residues" evidence="7">
    <location>
        <begin position="381"/>
        <end position="397"/>
    </location>
</feature>
<dbReference type="FunFam" id="1.25.40.10:FF:000018">
    <property type="entry name" value="Cell division cycle protein 27 homolog B"/>
    <property type="match status" value="1"/>
</dbReference>
<feature type="repeat" description="TPR" evidence="6">
    <location>
        <begin position="656"/>
        <end position="689"/>
    </location>
</feature>
<dbReference type="Pfam" id="PF13432">
    <property type="entry name" value="TPR_16"/>
    <property type="match status" value="1"/>
</dbReference>
<comment type="similarity">
    <text evidence="5">Belongs to the APC3/CDC27 family.</text>
</comment>
<dbReference type="GO" id="GO:0016567">
    <property type="term" value="P:protein ubiquitination"/>
    <property type="evidence" value="ECO:0007669"/>
    <property type="project" value="TreeGrafter"/>
</dbReference>
<keyword evidence="4" id="KW-0539">Nucleus</keyword>
<evidence type="ECO:0000313" key="8">
    <source>
        <dbReference type="EMBL" id="OAL38539.1"/>
    </source>
</evidence>
<keyword evidence="3 6" id="KW-0802">TPR repeat</keyword>
<dbReference type="Gene3D" id="1.25.40.10">
    <property type="entry name" value="Tetratricopeptide repeat domain"/>
    <property type="match status" value="4"/>
</dbReference>
<evidence type="ECO:0000256" key="4">
    <source>
        <dbReference type="ARBA" id="ARBA00023242"/>
    </source>
</evidence>
<dbReference type="PROSITE" id="PS50005">
    <property type="entry name" value="TPR"/>
    <property type="match status" value="5"/>
</dbReference>
<comment type="caution">
    <text evidence="8">The sequence shown here is derived from an EMBL/GenBank/DDBJ whole genome shotgun (WGS) entry which is preliminary data.</text>
</comment>
<gene>
    <name evidence="8" type="ORF">AYO20_02189</name>
</gene>
<feature type="repeat" description="TPR" evidence="6">
    <location>
        <begin position="588"/>
        <end position="621"/>
    </location>
</feature>
<dbReference type="InterPro" id="IPR019734">
    <property type="entry name" value="TPR_rpt"/>
</dbReference>
<name>A0A178D8Q9_9EURO</name>
<dbReference type="PANTHER" id="PTHR12558">
    <property type="entry name" value="CELL DIVISION CYCLE 16,23,27"/>
    <property type="match status" value="1"/>
</dbReference>
<dbReference type="GO" id="GO:0007091">
    <property type="term" value="P:metaphase/anaphase transition of mitotic cell cycle"/>
    <property type="evidence" value="ECO:0007669"/>
    <property type="project" value="TreeGrafter"/>
</dbReference>
<feature type="region of interest" description="Disordered" evidence="7">
    <location>
        <begin position="283"/>
        <end position="472"/>
    </location>
</feature>
<sequence length="816" mass="90235">MAPTQPHIAAAQLRQLIYYHLDNNLLRNALFLASRLVAYEPRSPEAAYLLAYCQFQSGFLKAAWDASRAAAVKGIHLGCGYIFAQCSLELGRIVEGLNALEKCKHHWQNRNTWGQHNESRRQHLPDAAAVLCLKGKLWKAHKNVDMAVECWAASLKLNPFMWDAFMGLCDAGAKISVPNIYKLNNEMVAATHSAQQQSARVENAPAERVPGTISQAPSDPFVSTTQKSSTQHHPANSVLWEKLNGSKMSVNTVSTILDEEGLATPSTEADADEGVVQRAQANNHYHEAPPAPIRKAKTLTETSADPPPRWKSGSTRMRAKAKGTSDDSTTVLQDPPPQPLLAAPSKRTVSGQPAPTSSHAAPSSITEGTRRSNRLLNTTRPPSATSTAGSKISSLANTLGLREGRDIKKAKAPAAKGRTANASTVGRVVSGNRTRTGSADQMDVDSKEQKNPHANAPPVPPLPNHKTRAPSTADRELEALQTLLDLCGRIASAQLCLANYDCQTAIQMYNALPSSQRETPFILSQIAKAYYEQASYAEAEKFFIRVRQLAPTRLEDMEVYSTVLWHLKSEIELAYLAHELIEIDRLSPQAWCAIGNSFSLQREHEQALKCFKRSTQLDPQFAYGFTLQGHEYIANEEFEKALEAYRAAIAADGRHYNAWYGLGKVYEKMGKWNIAEQHYRTAAKINPTNAVLICCIGLVLEKQKHPDDALLMYSRACSLAPQSALSRFKKARCLMSLGRPREALAELMILRDVVPDEANVWFLMGRLYKTLRDKGNAVRAFTMALNLDPKAAQYIKDAMESLDDDDEDYDEDEDME</sequence>
<keyword evidence="2" id="KW-0677">Repeat</keyword>
<dbReference type="Pfam" id="PF00515">
    <property type="entry name" value="TPR_1"/>
    <property type="match status" value="1"/>
</dbReference>
<evidence type="ECO:0000256" key="3">
    <source>
        <dbReference type="ARBA" id="ARBA00022803"/>
    </source>
</evidence>
<feature type="repeat" description="TPR" evidence="6">
    <location>
        <begin position="622"/>
        <end position="655"/>
    </location>
</feature>
<evidence type="ECO:0000256" key="2">
    <source>
        <dbReference type="ARBA" id="ARBA00022737"/>
    </source>
</evidence>
<evidence type="ECO:0000256" key="6">
    <source>
        <dbReference type="PROSITE-ProRule" id="PRU00339"/>
    </source>
</evidence>
<dbReference type="GO" id="GO:0005737">
    <property type="term" value="C:cytoplasm"/>
    <property type="evidence" value="ECO:0007669"/>
    <property type="project" value="TreeGrafter"/>
</dbReference>
<dbReference type="InterPro" id="IPR011990">
    <property type="entry name" value="TPR-like_helical_dom_sf"/>
</dbReference>
<proteinExistence type="inferred from homology"/>
<dbReference type="SMART" id="SM00028">
    <property type="entry name" value="TPR"/>
    <property type="match status" value="8"/>
</dbReference>
<dbReference type="GeneID" id="34585613"/>
<protein>
    <submittedName>
        <fullName evidence="8">Uncharacterized protein</fullName>
    </submittedName>
</protein>